<evidence type="ECO:0000256" key="1">
    <source>
        <dbReference type="SAM" id="Coils"/>
    </source>
</evidence>
<evidence type="ECO:0000313" key="4">
    <source>
        <dbReference type="EMBL" id="KAK3100552.1"/>
    </source>
</evidence>
<evidence type="ECO:0000256" key="2">
    <source>
        <dbReference type="SAM" id="MobiDB-lite"/>
    </source>
</evidence>
<accession>A0AA89C5S6</accession>
<dbReference type="AlphaFoldDB" id="A0AA89C5S6"/>
<feature type="region of interest" description="Disordered" evidence="2">
    <location>
        <begin position="52"/>
        <end position="115"/>
    </location>
</feature>
<evidence type="ECO:0000259" key="3">
    <source>
        <dbReference type="Pfam" id="PF16026"/>
    </source>
</evidence>
<dbReference type="EMBL" id="VSWD01000006">
    <property type="protein sequence ID" value="KAK3100552.1"/>
    <property type="molecule type" value="Genomic_DNA"/>
</dbReference>
<sequence>MELDQNKNEKETMTVNGKKMKGEIMTNSIYEVKGKSYNKVGNAETTNLVDKLNEGESKVGGEIPTGNVPSTSSVVENKNETANWNGEPNAKSRPSEEDGQRLKNHKVQKDGHTDICENRNEASVSVSSSSQDPLTCLNEGNLAETVKLQTAYCKHDSDGNTSAVAQKVENSPEKDGCFSNSDKSMLKNAGPREQSGYCKRCEAKDFVIQQLHDLYTEVNKRSEKLLHSKEKQNRNKIGIHLPKKMKKFVRGKSRETSTEFYDDVYDHPKETEALQEICFLTSEFEKMSSISKSLSSKSPVTFVHGSEETIKELRSKIEDFEEKLEAKTTICQALNEKCDVYERERRELERLRTERDNAIKAKEEALTRLSKVAAGKLRDDNPAITDLSDEDRPLNLAEKFSELYDNEWTDFYDDLAGKGKDDKEVVIDLLGLVRTIYEYCKTEKGRQVENLKNFGIDDDQDSADELDDDDDSDQLKQIENTRLKRRKITRFLKSTRTFSLDVLKRKMKSGQVLPDVCDPMSKPCKKYVEKCMRLCWLMHIQDRQIVLLFEFDRDKPFSTDVYRHFTKVGKMGDYLVWPPMFLYEGGPLLQKGVIQPQ</sequence>
<keyword evidence="1" id="KW-0175">Coiled coil</keyword>
<feature type="compositionally biased region" description="Polar residues" evidence="2">
    <location>
        <begin position="67"/>
        <end position="86"/>
    </location>
</feature>
<keyword evidence="5" id="KW-1185">Reference proteome</keyword>
<proteinExistence type="predicted"/>
<dbReference type="Proteomes" id="UP001186944">
    <property type="component" value="Unassembled WGS sequence"/>
</dbReference>
<name>A0AA89C5S6_PINIB</name>
<evidence type="ECO:0000313" key="5">
    <source>
        <dbReference type="Proteomes" id="UP001186944"/>
    </source>
</evidence>
<feature type="compositionally biased region" description="Basic and acidic residues" evidence="2">
    <location>
        <begin position="93"/>
        <end position="115"/>
    </location>
</feature>
<reference evidence="4" key="1">
    <citation type="submission" date="2019-08" db="EMBL/GenBank/DDBJ databases">
        <title>The improved chromosome-level genome for the pearl oyster Pinctada fucata martensii using PacBio sequencing and Hi-C.</title>
        <authorList>
            <person name="Zheng Z."/>
        </authorList>
    </citation>
    <scope>NUCLEOTIDE SEQUENCE</scope>
    <source>
        <strain evidence="4">ZZ-2019</strain>
        <tissue evidence="4">Adductor muscle</tissue>
    </source>
</reference>
<protein>
    <recommendedName>
        <fullName evidence="3">Mitochondria-eating protein C-terminal domain-containing protein</fullName>
    </recommendedName>
</protein>
<dbReference type="Pfam" id="PF16026">
    <property type="entry name" value="MIEAP"/>
    <property type="match status" value="1"/>
</dbReference>
<gene>
    <name evidence="4" type="ORF">FSP39_021677</name>
</gene>
<feature type="coiled-coil region" evidence="1">
    <location>
        <begin position="303"/>
        <end position="368"/>
    </location>
</feature>
<organism evidence="4 5">
    <name type="scientific">Pinctada imbricata</name>
    <name type="common">Atlantic pearl-oyster</name>
    <name type="synonym">Pinctada martensii</name>
    <dbReference type="NCBI Taxonomy" id="66713"/>
    <lineage>
        <taxon>Eukaryota</taxon>
        <taxon>Metazoa</taxon>
        <taxon>Spiralia</taxon>
        <taxon>Lophotrochozoa</taxon>
        <taxon>Mollusca</taxon>
        <taxon>Bivalvia</taxon>
        <taxon>Autobranchia</taxon>
        <taxon>Pteriomorphia</taxon>
        <taxon>Pterioida</taxon>
        <taxon>Pterioidea</taxon>
        <taxon>Pteriidae</taxon>
        <taxon>Pinctada</taxon>
    </lineage>
</organism>
<comment type="caution">
    <text evidence="4">The sequence shown here is derived from an EMBL/GenBank/DDBJ whole genome shotgun (WGS) entry which is preliminary data.</text>
</comment>
<dbReference type="InterPro" id="IPR031981">
    <property type="entry name" value="MIEAP_C"/>
</dbReference>
<feature type="domain" description="Mitochondria-eating protein C-terminal" evidence="3">
    <location>
        <begin position="393"/>
        <end position="595"/>
    </location>
</feature>